<dbReference type="InterPro" id="IPR047738">
    <property type="entry name" value="SAV_2336-like_N"/>
</dbReference>
<proteinExistence type="predicted"/>
<dbReference type="EMBL" id="BAABEP010000033">
    <property type="protein sequence ID" value="GAA3742044.1"/>
    <property type="molecule type" value="Genomic_DNA"/>
</dbReference>
<dbReference type="Proteomes" id="UP001499884">
    <property type="component" value="Unassembled WGS sequence"/>
</dbReference>
<evidence type="ECO:0000313" key="3">
    <source>
        <dbReference type="Proteomes" id="UP001499884"/>
    </source>
</evidence>
<keyword evidence="3" id="KW-1185">Reference proteome</keyword>
<evidence type="ECO:0000313" key="2">
    <source>
        <dbReference type="EMBL" id="GAA3742044.1"/>
    </source>
</evidence>
<name>A0ABP7FRD2_9ACTN</name>
<dbReference type="RefSeq" id="WP_345650108.1">
    <property type="nucleotide sequence ID" value="NZ_BAABEP010000033.1"/>
</dbReference>
<feature type="region of interest" description="Disordered" evidence="1">
    <location>
        <begin position="552"/>
        <end position="581"/>
    </location>
</feature>
<feature type="compositionally biased region" description="Polar residues" evidence="1">
    <location>
        <begin position="87"/>
        <end position="97"/>
    </location>
</feature>
<evidence type="ECO:0000256" key="1">
    <source>
        <dbReference type="SAM" id="MobiDB-lite"/>
    </source>
</evidence>
<sequence>MSGVPARDGGPGGPAAPGGERAALAAFVARLRQAGLDPDARQLCDVLWLAGHLAPLPEPGGRSGPPGPGGAQPGENAVDGVSGAQDGGNTAPVNGTDGTADPQDPARPPTDPRVALGAPRADDGNDRLGSGPPGGPGGRPRAGLAPGVPGGAVLPLGVPTANALPATLGLQRALRPLQRYRRSTAPARTELDEAATADLSARAGGLIMPVHRAEPRPDVDLQLVMDVSSSMLVWQQLIAELEDIFGHLGAFRDVRTRYLHQGPDGEPAVSASMDPAAAALGPAERLCDPTGGRITILVSDCAGPLWYSGQAHRLLHRLAGLAPVAVLQPLPQRLWSRTALPVTYGVLARGEGANAGTLRLVGRGAPARAAGAVAVPVLPPVAASLGAWAALLSGTGAGHTDGAVGWVRPDQPATAVPRRGQPLHAAQVVRRFRSASSRDAGRLAGYLAAAPLWMPVMQLVQRTMLPDSGPAELAEVLLGGLMRLERNAPANGGPWYAFDPGVQDELLAPLTREEALLVLKHCSDYIERHFGKGSWNFPAVAAAQLDSGRSGIDWPVRRPAAGSPYSPDEDGDPEEARRARSAVPHPFAEVAAHVLEQFMPLPGRRTAEGDEPRPAPDAVRTAWSLVREYEADGMMQHLLDAVQLLRGAVAADARPAGRQEAGGGDGSDVTEEGRTEVRTTLANCLLRLWEVQGGPGLLKEAEDAARWAVDHSGGARGRAVLAAILHAAADDLQRRGDERGALDLLQRADREYTAACASPGMEPGDALRLTLERVRALETQWRLGHDTALLQSAVGMLEAFSDAWPDQRSRPAALPLALGRTLLRLSGATEDTEQAQLYAKQAARSLRSALGEQSGAHQTGGTQAGTVLDLADALLASGDALDDGLTLVGRALGIVRDERLSAQLRLREARLRLARYRADEGRGPAELHEAIRSFALAARGVPRDTAAHADVLAEWGSALLRRASLPDGAEHVHAAVQVLRDCRAETALGDPHQADRLLMLGRALMIRHRIAEDRVDLREAEYLFGLAAREARDPLTAARCWLELGAARLDAHRVLHRPTRLDEAAEAFREAAQAARRAEAGANGATPALTWRAEEAVALQARAHDGRGRTYAEAARPRAARDAYRAAREQWRKLPGGGGEEGEETLDRLAELEP</sequence>
<feature type="compositionally biased region" description="Gly residues" evidence="1">
    <location>
        <begin position="61"/>
        <end position="72"/>
    </location>
</feature>
<feature type="region of interest" description="Disordered" evidence="1">
    <location>
        <begin position="1125"/>
        <end position="1154"/>
    </location>
</feature>
<accession>A0ABP7FRD2</accession>
<feature type="compositionally biased region" description="Basic and acidic residues" evidence="1">
    <location>
        <begin position="1145"/>
        <end position="1154"/>
    </location>
</feature>
<reference evidence="3" key="1">
    <citation type="journal article" date="2019" name="Int. J. Syst. Evol. Microbiol.">
        <title>The Global Catalogue of Microorganisms (GCM) 10K type strain sequencing project: providing services to taxonomists for standard genome sequencing and annotation.</title>
        <authorList>
            <consortium name="The Broad Institute Genomics Platform"/>
            <consortium name="The Broad Institute Genome Sequencing Center for Infectious Disease"/>
            <person name="Wu L."/>
            <person name="Ma J."/>
        </authorList>
    </citation>
    <scope>NUCLEOTIDE SEQUENCE [LARGE SCALE GENOMIC DNA]</scope>
    <source>
        <strain evidence="3">JCM 30846</strain>
    </source>
</reference>
<comment type="caution">
    <text evidence="2">The sequence shown here is derived from an EMBL/GenBank/DDBJ whole genome shotgun (WGS) entry which is preliminary data.</text>
</comment>
<feature type="region of interest" description="Disordered" evidence="1">
    <location>
        <begin position="57"/>
        <end position="146"/>
    </location>
</feature>
<protein>
    <submittedName>
        <fullName evidence="2">SAV_2336 N-terminal domain-related protein</fullName>
    </submittedName>
</protein>
<organism evidence="2 3">
    <name type="scientific">Streptomyces tremellae</name>
    <dbReference type="NCBI Taxonomy" id="1124239"/>
    <lineage>
        <taxon>Bacteria</taxon>
        <taxon>Bacillati</taxon>
        <taxon>Actinomycetota</taxon>
        <taxon>Actinomycetes</taxon>
        <taxon>Kitasatosporales</taxon>
        <taxon>Streptomycetaceae</taxon>
        <taxon>Streptomyces</taxon>
    </lineage>
</organism>
<dbReference type="NCBIfam" id="NF041121">
    <property type="entry name" value="SAV_2336_NTERM"/>
    <property type="match status" value="1"/>
</dbReference>
<gene>
    <name evidence="2" type="ORF">GCM10023082_43670</name>
</gene>